<dbReference type="InterPro" id="IPR038765">
    <property type="entry name" value="Papain-like_cys_pep_sf"/>
</dbReference>
<feature type="region of interest" description="Disordered" evidence="7">
    <location>
        <begin position="501"/>
        <end position="526"/>
    </location>
</feature>
<keyword evidence="3" id="KW-0479">Metal-binding</keyword>
<comment type="catalytic activity">
    <reaction evidence="1">
        <text>Thiol-dependent hydrolysis of ester, thioester, amide, peptide and isopeptide bonds formed by the C-terminal Gly of ubiquitin (a 76-residue protein attached to proteins as an intracellular targeting signal).</text>
        <dbReference type="EC" id="3.4.19.12"/>
    </reaction>
</comment>
<feature type="compositionally biased region" description="Polar residues" evidence="7">
    <location>
        <begin position="967"/>
        <end position="979"/>
    </location>
</feature>
<dbReference type="InterPro" id="IPR001394">
    <property type="entry name" value="Peptidase_C19_UCH"/>
</dbReference>
<feature type="compositionally biased region" description="Basic and acidic residues" evidence="7">
    <location>
        <begin position="538"/>
        <end position="548"/>
    </location>
</feature>
<accession>A0ABY7FWP7</accession>
<dbReference type="PROSITE" id="PS01360">
    <property type="entry name" value="ZF_MYND_1"/>
    <property type="match status" value="1"/>
</dbReference>
<dbReference type="InterPro" id="IPR008978">
    <property type="entry name" value="HSP20-like_chaperone"/>
</dbReference>
<dbReference type="InterPro" id="IPR018200">
    <property type="entry name" value="USP_CS"/>
</dbReference>
<evidence type="ECO:0000259" key="8">
    <source>
        <dbReference type="PROSITE" id="PS50235"/>
    </source>
</evidence>
<dbReference type="EMBL" id="CP111025">
    <property type="protein sequence ID" value="WAR25298.1"/>
    <property type="molecule type" value="Genomic_DNA"/>
</dbReference>
<feature type="domain" description="CS" evidence="10">
    <location>
        <begin position="373"/>
        <end position="474"/>
    </location>
</feature>
<organism evidence="11 12">
    <name type="scientific">Mya arenaria</name>
    <name type="common">Soft-shell clam</name>
    <dbReference type="NCBI Taxonomy" id="6604"/>
    <lineage>
        <taxon>Eukaryota</taxon>
        <taxon>Metazoa</taxon>
        <taxon>Spiralia</taxon>
        <taxon>Lophotrochozoa</taxon>
        <taxon>Mollusca</taxon>
        <taxon>Bivalvia</taxon>
        <taxon>Autobranchia</taxon>
        <taxon>Heteroconchia</taxon>
        <taxon>Euheterodonta</taxon>
        <taxon>Imparidentia</taxon>
        <taxon>Neoheterodontei</taxon>
        <taxon>Myida</taxon>
        <taxon>Myoidea</taxon>
        <taxon>Myidae</taxon>
        <taxon>Mya</taxon>
    </lineage>
</organism>
<dbReference type="Proteomes" id="UP001164746">
    <property type="component" value="Chromosome 14"/>
</dbReference>
<dbReference type="Pfam" id="PF01753">
    <property type="entry name" value="zf-MYND"/>
    <property type="match status" value="1"/>
</dbReference>
<evidence type="ECO:0000256" key="7">
    <source>
        <dbReference type="SAM" id="MobiDB-lite"/>
    </source>
</evidence>
<dbReference type="InterPro" id="IPR007052">
    <property type="entry name" value="CS_dom"/>
</dbReference>
<evidence type="ECO:0000256" key="4">
    <source>
        <dbReference type="ARBA" id="ARBA00022771"/>
    </source>
</evidence>
<dbReference type="EC" id="3.4.19.12" evidence="2"/>
<feature type="domain" description="USP" evidence="8">
    <location>
        <begin position="586"/>
        <end position="1307"/>
    </location>
</feature>
<evidence type="ECO:0000259" key="10">
    <source>
        <dbReference type="PROSITE" id="PS51203"/>
    </source>
</evidence>
<evidence type="ECO:0000313" key="11">
    <source>
        <dbReference type="EMBL" id="WAR25298.1"/>
    </source>
</evidence>
<dbReference type="PROSITE" id="PS50235">
    <property type="entry name" value="USP_3"/>
    <property type="match status" value="1"/>
</dbReference>
<keyword evidence="4 6" id="KW-0863">Zinc-finger</keyword>
<dbReference type="PROSITE" id="PS51203">
    <property type="entry name" value="CS"/>
    <property type="match status" value="2"/>
</dbReference>
<feature type="compositionally biased region" description="Low complexity" evidence="7">
    <location>
        <begin position="913"/>
        <end position="946"/>
    </location>
</feature>
<feature type="region of interest" description="Disordered" evidence="7">
    <location>
        <begin position="1314"/>
        <end position="1375"/>
    </location>
</feature>
<protein>
    <recommendedName>
        <fullName evidence="2">ubiquitinyl hydrolase 1</fullName>
        <ecNumber evidence="2">3.4.19.12</ecNumber>
    </recommendedName>
</protein>
<evidence type="ECO:0000256" key="6">
    <source>
        <dbReference type="PROSITE-ProRule" id="PRU00134"/>
    </source>
</evidence>
<feature type="region of interest" description="Disordered" evidence="7">
    <location>
        <begin position="163"/>
        <end position="190"/>
    </location>
</feature>
<gene>
    <name evidence="11" type="ORF">MAR_011002</name>
</gene>
<evidence type="ECO:0000256" key="5">
    <source>
        <dbReference type="ARBA" id="ARBA00022833"/>
    </source>
</evidence>
<dbReference type="SUPFAM" id="SSF144232">
    <property type="entry name" value="HIT/MYND zinc finger-like"/>
    <property type="match status" value="1"/>
</dbReference>
<evidence type="ECO:0000259" key="9">
    <source>
        <dbReference type="PROSITE" id="PS50865"/>
    </source>
</evidence>
<sequence length="1714" mass="190786">MADVKLSRTADEDTTVCVRPGCVLRCEVCKPVTERNGCEVSPNPGWWGEDTVRPRGTWPAGYMASCRERWGSSTAVADTCRIASVNCCNKAACVSTDVVATLDAAPAAGNTAANVAQVATDILNNTNYLLMHYPDRPSQLFVSLIDQPVRKRKHTKSVLLSENIRISEGMSPDKTQPGAGETTRDEPVQLSKRKKQLENIKGQQTEQTSGIRQTWTQCAEDVTVRLKVDGFKETDVENLDVQFADTDVAVTLPDGRSISVVFYCDIERERSRVAVKKQTISLYMKKKIPGHWKQLETESDDAVPADTILPDPADIVQGTDVQAQEGGSDMGSVSGKLGTSLPDASTTYIELTQTCGEDTGEKFIKEEEPVVELQLLKHSFIEKDDVMVVDMYVKEVDKDSLMVNFRPDTVHIKFQTRNAQFLKLHKGSTEETKFSWSIRLKGQAQEDKCSFKVKPSTVSLTITKKVFGRWGDLEDLKRTESPAVRKSDDWLPLSNVSAVGQGDWAEGTSGEVGQGRGAGEETQPQRKVMFDEMRQNIERENLNQKPPDEGYSASTSKESPKKPTCTVQPLTTQKDDLWPTVSPGYTGLDNLGNTCFMNGVLQCLVNTREFRDFFLEGDFKPDLNTDNVLGSGGKLALSFAVLCKVLWSGKYMTYPPSKLKNLVAQKASQFTGFAQHDAQEFMAFLLDGLHEDLNRVRTKPYTETVEDRGRADDVVANEAWSVHKKRNNSFIVDLFQGQYKSKLVSVTFDPFLYLSLPLPKRQRLLPVTFMWRDPYRKPVRYMLRLAKEATVEAMKEQLQKKTRVQPESRTIMPTQFPSRCSSCRKLCPEGSKLKRCTKCLKVGYCDQVCQKQHWPSHKASCKSSPEPVGTPFIVSVPESRATFSKLCHLMESYARYSVEMFQPPVKADHAPKLTSHASSSNLSSSSQSSGSQTSLDSQSSFSSSCTITAEQEHRDDLGSPDICDTTIPESPLTSLPVNSDSAVFSDSRLGVCASESMSSRNISPEVNISIGDIDIKDKDSLSKPDIGYSSVSELNTSSASTSNAPDTSRPIGAEGEPESFTSPVRPVLGVQSGDPDRPTPMFYIKPVNSDGVGLTGSDGERLEDKGDNSLDLTSKFFLSIDWKNNDKLTGYVLIQSKEMEFDCDSSMVTASVEDNEISLAQCMELFTEPEVLSPEEAWFCSQCKEHREASKQLSTWRLPHTLIIQLKRFSFRNFIWRDKIDKMVNFPTRGLDLSSYYIGSRPQDEPPPIYDLYGVVNHHGGILGGHYTAFVRCAEKSNTLKSEVVSSISHEKNVVTKSAYLLFYRRRQAFIPPPTASPVGLSDEDDEAEFQSAPEDHEEADNSSQNVSDGDNQGKLLTNNSPASTTGESDSDMLPDLDTHRQDGMVFDNDFEDCRDLVRIGLYGLLYGVESGLYGLLYGLLYKVRGGFYGLLYGVESGLYGMLYKVKGGFYGLLYKVKGGFYGLLYEVKSGLYGLLYKVKGGFYGLLYGLLYKVRGGFYGLLYGVKGGLYGLLYEVKGGLYGLLYEVRGRLYGLLYEVKSGLYGLLYEVKGGLYGLLYEVKGGLYGLLYEVKGGLYGLLYEVRGRLYGLLYEVKSGLYGLLYKVRGGLYALLYEVQSGLYGLLYEVRGRLYGLLYEMKSGLYGLLYKVRGGLYALLYEVQSGLLYGLLYEVRGRLYGLLYDVRGRLYGLLYEFGIDCMDCCMKFGVDCMDCCMK</sequence>
<evidence type="ECO:0000256" key="1">
    <source>
        <dbReference type="ARBA" id="ARBA00000707"/>
    </source>
</evidence>
<dbReference type="Pfam" id="PF04969">
    <property type="entry name" value="CS"/>
    <property type="match status" value="2"/>
</dbReference>
<dbReference type="InterPro" id="IPR050185">
    <property type="entry name" value="Ub_carboxyl-term_hydrolase"/>
</dbReference>
<dbReference type="SUPFAM" id="SSF54001">
    <property type="entry name" value="Cysteine proteinases"/>
    <property type="match status" value="1"/>
</dbReference>
<reference evidence="11" key="1">
    <citation type="submission" date="2022-11" db="EMBL/GenBank/DDBJ databases">
        <title>Centuries of genome instability and evolution in soft-shell clam transmissible cancer (bioRxiv).</title>
        <authorList>
            <person name="Hart S.F.M."/>
            <person name="Yonemitsu M.A."/>
            <person name="Giersch R.M."/>
            <person name="Beal B.F."/>
            <person name="Arriagada G."/>
            <person name="Davis B.W."/>
            <person name="Ostrander E.A."/>
            <person name="Goff S.P."/>
            <person name="Metzger M.J."/>
        </authorList>
    </citation>
    <scope>NUCLEOTIDE SEQUENCE</scope>
    <source>
        <strain evidence="11">MELC-2E11</strain>
        <tissue evidence="11">Siphon/mantle</tissue>
    </source>
</reference>
<feature type="region of interest" description="Disordered" evidence="7">
    <location>
        <begin position="909"/>
        <end position="979"/>
    </location>
</feature>
<keyword evidence="12" id="KW-1185">Reference proteome</keyword>
<dbReference type="InterPro" id="IPR028889">
    <property type="entry name" value="USP"/>
</dbReference>
<dbReference type="CDD" id="cd02674">
    <property type="entry name" value="Peptidase_C19R"/>
    <property type="match status" value="1"/>
</dbReference>
<feature type="compositionally biased region" description="Polar residues" evidence="7">
    <location>
        <begin position="1342"/>
        <end position="1368"/>
    </location>
</feature>
<evidence type="ECO:0000256" key="3">
    <source>
        <dbReference type="ARBA" id="ARBA00022723"/>
    </source>
</evidence>
<dbReference type="PANTHER" id="PTHR21646">
    <property type="entry name" value="UBIQUITIN CARBOXYL-TERMINAL HYDROLASE"/>
    <property type="match status" value="1"/>
</dbReference>
<evidence type="ECO:0000256" key="2">
    <source>
        <dbReference type="ARBA" id="ARBA00012759"/>
    </source>
</evidence>
<dbReference type="PROSITE" id="PS00973">
    <property type="entry name" value="USP_2"/>
    <property type="match status" value="1"/>
</dbReference>
<name>A0ABY7FWP7_MYAAR</name>
<dbReference type="Gene3D" id="2.60.40.790">
    <property type="match status" value="2"/>
</dbReference>
<dbReference type="Pfam" id="PF00443">
    <property type="entry name" value="UCH"/>
    <property type="match status" value="1"/>
</dbReference>
<proteinExistence type="predicted"/>
<dbReference type="Gene3D" id="3.90.70.10">
    <property type="entry name" value="Cysteine proteinases"/>
    <property type="match status" value="2"/>
</dbReference>
<feature type="compositionally biased region" description="Polar residues" evidence="7">
    <location>
        <begin position="1031"/>
        <end position="1046"/>
    </location>
</feature>
<feature type="region of interest" description="Disordered" evidence="7">
    <location>
        <begin position="538"/>
        <end position="568"/>
    </location>
</feature>
<dbReference type="InterPro" id="IPR002893">
    <property type="entry name" value="Znf_MYND"/>
</dbReference>
<keyword evidence="5" id="KW-0862">Zinc</keyword>
<evidence type="ECO:0000313" key="12">
    <source>
        <dbReference type="Proteomes" id="UP001164746"/>
    </source>
</evidence>
<feature type="domain" description="MYND-type" evidence="9">
    <location>
        <begin position="820"/>
        <end position="861"/>
    </location>
</feature>
<dbReference type="PANTHER" id="PTHR21646:SF74">
    <property type="entry name" value="UBIQUITIN CARBOXYL-TERMINAL HYDROLASE 19"/>
    <property type="match status" value="1"/>
</dbReference>
<dbReference type="SUPFAM" id="SSF49764">
    <property type="entry name" value="HSP20-like chaperones"/>
    <property type="match status" value="2"/>
</dbReference>
<feature type="domain" description="CS" evidence="10">
    <location>
        <begin position="208"/>
        <end position="296"/>
    </location>
</feature>
<dbReference type="PROSITE" id="PS50865">
    <property type="entry name" value="ZF_MYND_2"/>
    <property type="match status" value="1"/>
</dbReference>
<feature type="region of interest" description="Disordered" evidence="7">
    <location>
        <begin position="1031"/>
        <end position="1086"/>
    </location>
</feature>